<dbReference type="SUPFAM" id="SSF55874">
    <property type="entry name" value="ATPase domain of HSP90 chaperone/DNA topoisomerase II/histidine kinase"/>
    <property type="match status" value="1"/>
</dbReference>
<comment type="subcellular location">
    <subcellularLocation>
        <location evidence="2">Membrane</location>
    </subcellularLocation>
</comment>
<evidence type="ECO:0000256" key="2">
    <source>
        <dbReference type="ARBA" id="ARBA00004370"/>
    </source>
</evidence>
<evidence type="ECO:0000256" key="8">
    <source>
        <dbReference type="ARBA" id="ARBA00022840"/>
    </source>
</evidence>
<dbReference type="EMBL" id="MFKF01000428">
    <property type="protein sequence ID" value="OGG43657.1"/>
    <property type="molecule type" value="Genomic_DNA"/>
</dbReference>
<feature type="signal peptide" evidence="15">
    <location>
        <begin position="1"/>
        <end position="20"/>
    </location>
</feature>
<comment type="caution">
    <text evidence="18">The sequence shown here is derived from an EMBL/GenBank/DDBJ whole genome shotgun (WGS) entry which is preliminary data.</text>
</comment>
<proteinExistence type="predicted"/>
<evidence type="ECO:0000256" key="13">
    <source>
        <dbReference type="SAM" id="Coils"/>
    </source>
</evidence>
<dbReference type="Pfam" id="PF00512">
    <property type="entry name" value="HisKA"/>
    <property type="match status" value="1"/>
</dbReference>
<comment type="catalytic activity">
    <reaction evidence="1">
        <text>ATP + protein L-histidine = ADP + protein N-phospho-L-histidine.</text>
        <dbReference type="EC" id="2.7.13.3"/>
    </reaction>
</comment>
<dbReference type="InterPro" id="IPR011110">
    <property type="entry name" value="Reg_prop"/>
</dbReference>
<feature type="domain" description="Response regulatory" evidence="17">
    <location>
        <begin position="1247"/>
        <end position="1363"/>
    </location>
</feature>
<keyword evidence="15" id="KW-0732">Signal</keyword>
<dbReference type="FunFam" id="1.10.287.130:FF:000038">
    <property type="entry name" value="Sensory transduction histidine kinase"/>
    <property type="match status" value="1"/>
</dbReference>
<name>A0A1F6C4D4_HANXR</name>
<dbReference type="CDD" id="cd00082">
    <property type="entry name" value="HisKA"/>
    <property type="match status" value="1"/>
</dbReference>
<dbReference type="Gene3D" id="2.60.40.10">
    <property type="entry name" value="Immunoglobulins"/>
    <property type="match status" value="1"/>
</dbReference>
<dbReference type="SMART" id="SM00388">
    <property type="entry name" value="HisKA"/>
    <property type="match status" value="1"/>
</dbReference>
<feature type="region of interest" description="Disordered" evidence="14">
    <location>
        <begin position="710"/>
        <end position="739"/>
    </location>
</feature>
<gene>
    <name evidence="18" type="ORF">A3F84_25730</name>
</gene>
<dbReference type="Gene3D" id="3.40.50.2300">
    <property type="match status" value="1"/>
</dbReference>
<dbReference type="Gene3D" id="1.10.287.130">
    <property type="match status" value="1"/>
</dbReference>
<dbReference type="PRINTS" id="PR00344">
    <property type="entry name" value="BCTRLSENSOR"/>
</dbReference>
<keyword evidence="10" id="KW-0472">Membrane</keyword>
<keyword evidence="11" id="KW-0131">Cell cycle</keyword>
<evidence type="ECO:0000256" key="9">
    <source>
        <dbReference type="ARBA" id="ARBA00023012"/>
    </source>
</evidence>
<evidence type="ECO:0000256" key="12">
    <source>
        <dbReference type="PROSITE-ProRule" id="PRU00169"/>
    </source>
</evidence>
<evidence type="ECO:0000313" key="18">
    <source>
        <dbReference type="EMBL" id="OGG43657.1"/>
    </source>
</evidence>
<dbReference type="PANTHER" id="PTHR43547:SF2">
    <property type="entry name" value="HYBRID SIGNAL TRANSDUCTION HISTIDINE KINASE C"/>
    <property type="match status" value="1"/>
</dbReference>
<feature type="coiled-coil region" evidence="13">
    <location>
        <begin position="971"/>
        <end position="998"/>
    </location>
</feature>
<evidence type="ECO:0000259" key="17">
    <source>
        <dbReference type="PROSITE" id="PS50110"/>
    </source>
</evidence>
<dbReference type="SUPFAM" id="SSF47384">
    <property type="entry name" value="Homodimeric domain of signal transducing histidine kinase"/>
    <property type="match status" value="1"/>
</dbReference>
<dbReference type="PANTHER" id="PTHR43547">
    <property type="entry name" value="TWO-COMPONENT HISTIDINE KINASE"/>
    <property type="match status" value="1"/>
</dbReference>
<dbReference type="GO" id="GO:0016020">
    <property type="term" value="C:membrane"/>
    <property type="evidence" value="ECO:0007669"/>
    <property type="project" value="UniProtKB-SubCell"/>
</dbReference>
<evidence type="ECO:0000256" key="6">
    <source>
        <dbReference type="ARBA" id="ARBA00022741"/>
    </source>
</evidence>
<dbReference type="FunFam" id="3.30.565.10:FF:000010">
    <property type="entry name" value="Sensor histidine kinase RcsC"/>
    <property type="match status" value="1"/>
</dbReference>
<evidence type="ECO:0000256" key="10">
    <source>
        <dbReference type="ARBA" id="ARBA00023136"/>
    </source>
</evidence>
<dbReference type="InterPro" id="IPR005467">
    <property type="entry name" value="His_kinase_dom"/>
</dbReference>
<feature type="chain" id="PRO_5009523227" description="histidine kinase" evidence="15">
    <location>
        <begin position="21"/>
        <end position="1452"/>
    </location>
</feature>
<evidence type="ECO:0000256" key="15">
    <source>
        <dbReference type="SAM" id="SignalP"/>
    </source>
</evidence>
<keyword evidence="7" id="KW-0418">Kinase</keyword>
<dbReference type="InterPro" id="IPR015943">
    <property type="entry name" value="WD40/YVTN_repeat-like_dom_sf"/>
</dbReference>
<dbReference type="PROSITE" id="PS50110">
    <property type="entry name" value="RESPONSE_REGULATORY"/>
    <property type="match status" value="1"/>
</dbReference>
<evidence type="ECO:0000256" key="11">
    <source>
        <dbReference type="ARBA" id="ARBA00023306"/>
    </source>
</evidence>
<dbReference type="Pfam" id="PF07494">
    <property type="entry name" value="Reg_prop"/>
    <property type="match status" value="10"/>
</dbReference>
<dbReference type="Gene3D" id="3.30.565.10">
    <property type="entry name" value="Histidine kinase-like ATPase, C-terminal domain"/>
    <property type="match status" value="1"/>
</dbReference>
<feature type="modified residue" description="4-aspartylphosphate" evidence="12">
    <location>
        <position position="1296"/>
    </location>
</feature>
<accession>A0A1F6C4D4</accession>
<dbReference type="GO" id="GO:0005524">
    <property type="term" value="F:ATP binding"/>
    <property type="evidence" value="ECO:0007669"/>
    <property type="project" value="UniProtKB-KW"/>
</dbReference>
<evidence type="ECO:0000259" key="16">
    <source>
        <dbReference type="PROSITE" id="PS50109"/>
    </source>
</evidence>
<dbReference type="InterPro" id="IPR036097">
    <property type="entry name" value="HisK_dim/P_sf"/>
</dbReference>
<dbReference type="InterPro" id="IPR004358">
    <property type="entry name" value="Sig_transdc_His_kin-like_C"/>
</dbReference>
<keyword evidence="13" id="KW-0175">Coiled coil</keyword>
<protein>
    <recommendedName>
        <fullName evidence="3">histidine kinase</fullName>
        <ecNumber evidence="3">2.7.13.3</ecNumber>
    </recommendedName>
</protein>
<dbReference type="EC" id="2.7.13.3" evidence="3"/>
<dbReference type="CDD" id="cd16922">
    <property type="entry name" value="HATPase_EvgS-ArcB-TorS-like"/>
    <property type="match status" value="1"/>
</dbReference>
<feature type="compositionally biased region" description="Low complexity" evidence="14">
    <location>
        <begin position="717"/>
        <end position="738"/>
    </location>
</feature>
<keyword evidence="5" id="KW-0808">Transferase</keyword>
<dbReference type="InterPro" id="IPR001789">
    <property type="entry name" value="Sig_transdc_resp-reg_receiver"/>
</dbReference>
<dbReference type="InterPro" id="IPR013783">
    <property type="entry name" value="Ig-like_fold"/>
</dbReference>
<evidence type="ECO:0000313" key="19">
    <source>
        <dbReference type="Proteomes" id="UP000178606"/>
    </source>
</evidence>
<dbReference type="Pfam" id="PF00072">
    <property type="entry name" value="Response_reg"/>
    <property type="match status" value="1"/>
</dbReference>
<reference evidence="18 19" key="1">
    <citation type="journal article" date="2016" name="Nat. Commun.">
        <title>Thousands of microbial genomes shed light on interconnected biogeochemical processes in an aquifer system.</title>
        <authorList>
            <person name="Anantharaman K."/>
            <person name="Brown C.T."/>
            <person name="Hug L.A."/>
            <person name="Sharon I."/>
            <person name="Castelle C.J."/>
            <person name="Probst A.J."/>
            <person name="Thomas B.C."/>
            <person name="Singh A."/>
            <person name="Wilkins M.J."/>
            <person name="Karaoz U."/>
            <person name="Brodie E.L."/>
            <person name="Williams K.H."/>
            <person name="Hubbard S.S."/>
            <person name="Banfield J.F."/>
        </authorList>
    </citation>
    <scope>NUCLEOTIDE SEQUENCE [LARGE SCALE GENOMIC DNA]</scope>
    <source>
        <strain evidence="19">RIFCSPLOWO2_12_FULL_64_10</strain>
    </source>
</reference>
<dbReference type="Pfam" id="PF07495">
    <property type="entry name" value="Y_Y_Y"/>
    <property type="match status" value="1"/>
</dbReference>
<dbReference type="Proteomes" id="UP000178606">
    <property type="component" value="Unassembled WGS sequence"/>
</dbReference>
<dbReference type="InterPro" id="IPR011123">
    <property type="entry name" value="Y_Y_Y"/>
</dbReference>
<evidence type="ECO:0000256" key="3">
    <source>
        <dbReference type="ARBA" id="ARBA00012438"/>
    </source>
</evidence>
<evidence type="ECO:0000256" key="14">
    <source>
        <dbReference type="SAM" id="MobiDB-lite"/>
    </source>
</evidence>
<evidence type="ECO:0000256" key="1">
    <source>
        <dbReference type="ARBA" id="ARBA00000085"/>
    </source>
</evidence>
<dbReference type="InterPro" id="IPR003661">
    <property type="entry name" value="HisK_dim/P_dom"/>
</dbReference>
<dbReference type="Pfam" id="PF02518">
    <property type="entry name" value="HATPase_c"/>
    <property type="match status" value="1"/>
</dbReference>
<dbReference type="SUPFAM" id="SSF52172">
    <property type="entry name" value="CheY-like"/>
    <property type="match status" value="1"/>
</dbReference>
<dbReference type="SMART" id="SM00387">
    <property type="entry name" value="HATPase_c"/>
    <property type="match status" value="1"/>
</dbReference>
<keyword evidence="8" id="KW-0067">ATP-binding</keyword>
<dbReference type="GO" id="GO:0000155">
    <property type="term" value="F:phosphorelay sensor kinase activity"/>
    <property type="evidence" value="ECO:0007669"/>
    <property type="project" value="InterPro"/>
</dbReference>
<dbReference type="InterPro" id="IPR036890">
    <property type="entry name" value="HATPase_C_sf"/>
</dbReference>
<evidence type="ECO:0000256" key="5">
    <source>
        <dbReference type="ARBA" id="ARBA00022679"/>
    </source>
</evidence>
<keyword evidence="6" id="KW-0547">Nucleotide-binding</keyword>
<dbReference type="InterPro" id="IPR011006">
    <property type="entry name" value="CheY-like_superfamily"/>
</dbReference>
<dbReference type="SUPFAM" id="SSF63829">
    <property type="entry name" value="Calcium-dependent phosphotriesterase"/>
    <property type="match status" value="2"/>
</dbReference>
<dbReference type="PROSITE" id="PS50109">
    <property type="entry name" value="HIS_KIN"/>
    <property type="match status" value="1"/>
</dbReference>
<dbReference type="InterPro" id="IPR003594">
    <property type="entry name" value="HATPase_dom"/>
</dbReference>
<evidence type="ECO:0000256" key="7">
    <source>
        <dbReference type="ARBA" id="ARBA00022777"/>
    </source>
</evidence>
<keyword evidence="9" id="KW-0902">Two-component regulatory system</keyword>
<feature type="domain" description="Histidine kinase" evidence="16">
    <location>
        <begin position="1005"/>
        <end position="1221"/>
    </location>
</feature>
<dbReference type="CDD" id="cd17546">
    <property type="entry name" value="REC_hyHK_CKI1_RcsC-like"/>
    <property type="match status" value="1"/>
</dbReference>
<keyword evidence="4 12" id="KW-0597">Phosphoprotein</keyword>
<evidence type="ECO:0000256" key="4">
    <source>
        <dbReference type="ARBA" id="ARBA00022553"/>
    </source>
</evidence>
<dbReference type="Gene3D" id="2.130.10.10">
    <property type="entry name" value="YVTN repeat-like/Quinoprotein amine dehydrogenase"/>
    <property type="match status" value="7"/>
</dbReference>
<dbReference type="SMART" id="SM00448">
    <property type="entry name" value="REC"/>
    <property type="match status" value="1"/>
</dbReference>
<organism evidence="18 19">
    <name type="scientific">Handelsmanbacteria sp. (strain RIFCSPLOWO2_12_FULL_64_10)</name>
    <dbReference type="NCBI Taxonomy" id="1817868"/>
    <lineage>
        <taxon>Bacteria</taxon>
        <taxon>Candidatus Handelsmaniibacteriota</taxon>
    </lineage>
</organism>
<sequence>MGLLAIFILQSSIFNSLAWADPTLVRLAFWVPPKRMAEFEGAYREKVVPILKKHGLTESSRRGRATPDSVFSRLFEVETLSEALGRGKALSDDPTFKAALQGLGETFSKAVSQNSGLYSTTRWDGLMQYTFDLYAVPAGPEKVIPAGPGKTVPAGRGMGHTHTYDTDDGLAGGIVYSILQDREGVLWFGCGDGVSRYDGKTFITFTTKDGLANNRVYSILQDREGVLWFGTDGGVSRYDPKAGDRKALRQSSGLASFDSLALAQDRLRLAGARSGQAWTTFTAKDGLAGNNVQSIIQDREGNLWFGGLGVSRYDGKSFTTFTPKDGLVNNTVVSIYQDREGKLWFGTLYGGVSRYDPKTGDRKALRQVSGQAWTTFTTKDGLADREVDSILQDREGNLWFGGPGGVSRYNPSTKLRAGGKTFTTFTPKDGLAGYVRSIFQDREGNLYFGGAGVSRYDPHSGQRFTPLTTEDGLAGVYSIFQDREGSLWFGRVGAVSQYQGQSLTTFTTRDGLAGNRVYSIGQDRRGNLYFATDLGVSRYNGVTFTTFTREDGLAGNGVGLIFQDREGNLWFDASRHDGKSFAIFTTPGLHSIGQDREGNLYFATDLGVSRYDGHAWMTFTPADGLASKNTTSIFQDREGNLWFGTSNGLSRYDPSASSGQAFTTFTTRDGLANNWVSSIIQDREGNLYFGLWGGGVSRYDPLRQSSGQALRLADTRSGQASTSSGQGGQAPSTSSGQAFTTFTTEDGLVSNGVTSILQDREGHLWVGGTSGVSRYDGRSFQALSHRDGLAGYWVNSIFQDREGNLWFGSGQGVTRYRPPAPSPPPVFVDAVIADRRYEKASELAVPSTAELTTFEFHAISFKTRPEAMVYRYRLKGYDKDWQNTHTRRVEYQNLPRGTYTFEVVAVDRDLAYSEKPATVTLRVHLPYERIGWLSALGIALALVGYQTVRVIRRDQLLRAFNAALSAGNRDLFSLNRELRQKTEALEVAKEAAEGANRAKSLFLANMSHEIRTPMNAILGYAQILQRKPTLAADDRKAVETIHRSGDHLLKLINDVLDLSRIEAGRYELHPSDFDLQALLQNLGVMFGQRCQARRLSWQVEASLDGRIPVYGDEAKLSQVFINLLGNAVKFTDKGAVTLKVTALPENQYRFEVLDTGPGISQEDQKAIFEAFTQAEAGRREGGTGLGLSISQKLIELMGGKLELDSAPGRGSCFFFTVPLPPARAKVLMPSEDKWATVTRLADGYTVTALVADDVMENRDVLTRLLTDIGVEVTLAEDGRQAVQQVQANPPDIVFMDIHMPEMDGPEAARRIWQEVGRDALKVVAVSASTLEHEAREYLKLGFDGFIPKPFRAGQVYACIERLLGVTFEYGEASVAAPQESPPDLAGITLPRDLHARLKEAAELYSVTELEGYFNEVEQLGEPHKRLAGHLRELRRRHDIESILRILQEVPCE</sequence>